<keyword evidence="7 9" id="KW-0675">Receptor</keyword>
<organism evidence="12 13">
    <name type="scientific">Equus caballus</name>
    <name type="common">Horse</name>
    <dbReference type="NCBI Taxonomy" id="9796"/>
    <lineage>
        <taxon>Eukaryota</taxon>
        <taxon>Metazoa</taxon>
        <taxon>Chordata</taxon>
        <taxon>Craniata</taxon>
        <taxon>Vertebrata</taxon>
        <taxon>Euteleostomi</taxon>
        <taxon>Mammalia</taxon>
        <taxon>Eutheria</taxon>
        <taxon>Laurasiatheria</taxon>
        <taxon>Perissodactyla</taxon>
        <taxon>Equidae</taxon>
        <taxon>Equus</taxon>
    </lineage>
</organism>
<evidence type="ECO:0000256" key="7">
    <source>
        <dbReference type="ARBA" id="ARBA00023170"/>
    </source>
</evidence>
<feature type="transmembrane region" description="Helical" evidence="10">
    <location>
        <begin position="132"/>
        <end position="153"/>
    </location>
</feature>
<dbReference type="PROSITE" id="PS00237">
    <property type="entry name" value="G_PROTEIN_RECEP_F1_1"/>
    <property type="match status" value="1"/>
</dbReference>
<dbReference type="PANTHER" id="PTHR48018">
    <property type="entry name" value="OLFACTORY RECEPTOR"/>
    <property type="match status" value="1"/>
</dbReference>
<sequence>MEPENDTHFKKFLLLGFSEEPELWSLIFALFLSMYLTTVSGNLLIVLATISDSLLHTPMYFFLSNLSFVDICFTSTTIPKMVLSIQMQSKGITYEGCISQVYFYILFAGIDNFLLTIMAYDRFVAICHPLHYSAIMNAQLCRLLVLVLFPGLHDSQVLAPASMAYDQHVATCNPLLYMIVMSPGICIWPVAVPFSCNFLVVLFHAILSYCHSNIVSHFYHDDTPLLRLTCSDTPNSCGSWPVLVSCSFLPFWLSLSPTGTSFRAILRRCSAEGRCKAFSTCGSHMLAVTIVLGTLICMYLQPSSYPSLDTDKMGSVFYTVIIPMPNPLIYNLRNKEVKDTPKKAINRN</sequence>
<evidence type="ECO:0000313" key="12">
    <source>
        <dbReference type="Ensembl" id="ENSECAP00000021593.2"/>
    </source>
</evidence>
<accession>F6XUC7</accession>
<dbReference type="GO" id="GO:0004984">
    <property type="term" value="F:olfactory receptor activity"/>
    <property type="evidence" value="ECO:0007669"/>
    <property type="project" value="InterPro"/>
</dbReference>
<dbReference type="PROSITE" id="PS50262">
    <property type="entry name" value="G_PROTEIN_RECEP_F1_2"/>
    <property type="match status" value="1"/>
</dbReference>
<dbReference type="PRINTS" id="PR00237">
    <property type="entry name" value="GPCRRHODOPSN"/>
</dbReference>
<evidence type="ECO:0000313" key="13">
    <source>
        <dbReference type="Proteomes" id="UP000002281"/>
    </source>
</evidence>
<comment type="similarity">
    <text evidence="9">Belongs to the G-protein coupled receptor 1 family.</text>
</comment>
<feature type="transmembrane region" description="Helical" evidence="10">
    <location>
        <begin position="101"/>
        <end position="120"/>
    </location>
</feature>
<evidence type="ECO:0000256" key="5">
    <source>
        <dbReference type="ARBA" id="ARBA00023040"/>
    </source>
</evidence>
<evidence type="ECO:0000256" key="6">
    <source>
        <dbReference type="ARBA" id="ARBA00023136"/>
    </source>
</evidence>
<dbReference type="GO" id="GO:0005886">
    <property type="term" value="C:plasma membrane"/>
    <property type="evidence" value="ECO:0007669"/>
    <property type="project" value="UniProtKB-SubCell"/>
</dbReference>
<dbReference type="SUPFAM" id="SSF81321">
    <property type="entry name" value="Family A G protein-coupled receptor-like"/>
    <property type="match status" value="2"/>
</dbReference>
<dbReference type="Bgee" id="ENSECAG00000024154">
    <property type="expression patterns" value="Expressed in articular cartilage of joint"/>
</dbReference>
<evidence type="ECO:0000256" key="3">
    <source>
        <dbReference type="ARBA" id="ARBA00022692"/>
    </source>
</evidence>
<reference evidence="12" key="2">
    <citation type="submission" date="2025-08" db="UniProtKB">
        <authorList>
            <consortium name="Ensembl"/>
        </authorList>
    </citation>
    <scope>IDENTIFICATION</scope>
    <source>
        <strain evidence="12">Thoroughbred</strain>
    </source>
</reference>
<proteinExistence type="inferred from homology"/>
<dbReference type="Gene3D" id="1.20.1070.10">
    <property type="entry name" value="Rhodopsin 7-helix transmembrane proteins"/>
    <property type="match status" value="2"/>
</dbReference>
<evidence type="ECO:0000256" key="8">
    <source>
        <dbReference type="ARBA" id="ARBA00023224"/>
    </source>
</evidence>
<keyword evidence="6 10" id="KW-0472">Membrane</keyword>
<dbReference type="PaxDb" id="9796-ENSECAP00000021593"/>
<feature type="domain" description="G-protein coupled receptors family 1 profile" evidence="11">
    <location>
        <begin position="41"/>
        <end position="149"/>
    </location>
</feature>
<evidence type="ECO:0000256" key="1">
    <source>
        <dbReference type="ARBA" id="ARBA00003929"/>
    </source>
</evidence>
<keyword evidence="10" id="KW-1003">Cell membrane</keyword>
<keyword evidence="13" id="KW-1185">Reference proteome</keyword>
<dbReference type="GeneTree" id="ENSGT00940000162014"/>
<keyword evidence="3 9" id="KW-0812">Transmembrane</keyword>
<comment type="function">
    <text evidence="1">Putative odorant or sperm cell receptor.</text>
</comment>
<dbReference type="PRINTS" id="PR00245">
    <property type="entry name" value="OLFACTORYR"/>
</dbReference>
<evidence type="ECO:0000256" key="4">
    <source>
        <dbReference type="ARBA" id="ARBA00022989"/>
    </source>
</evidence>
<dbReference type="Pfam" id="PF00001">
    <property type="entry name" value="7tm_1"/>
    <property type="match status" value="1"/>
</dbReference>
<evidence type="ECO:0000256" key="9">
    <source>
        <dbReference type="RuleBase" id="RU000688"/>
    </source>
</evidence>
<reference evidence="12" key="3">
    <citation type="submission" date="2025-09" db="UniProtKB">
        <authorList>
            <consortium name="Ensembl"/>
        </authorList>
    </citation>
    <scope>IDENTIFICATION</scope>
    <source>
        <strain evidence="12">Thoroughbred</strain>
    </source>
</reference>
<evidence type="ECO:0000259" key="11">
    <source>
        <dbReference type="PROSITE" id="PS50262"/>
    </source>
</evidence>
<keyword evidence="8 9" id="KW-0807">Transducer</keyword>
<dbReference type="FunFam" id="1.20.1070.10:FF:001300">
    <property type="entry name" value="Olfactory receptor"/>
    <property type="match status" value="1"/>
</dbReference>
<dbReference type="InterPro" id="IPR017452">
    <property type="entry name" value="GPCR_Rhodpsn_7TM"/>
</dbReference>
<feature type="transmembrane region" description="Helical" evidence="10">
    <location>
        <begin position="277"/>
        <end position="301"/>
    </location>
</feature>
<keyword evidence="10" id="KW-0716">Sensory transduction</keyword>
<protein>
    <recommendedName>
        <fullName evidence="10">Olfactory receptor</fullName>
    </recommendedName>
</protein>
<dbReference type="Proteomes" id="UP000002281">
    <property type="component" value="Chromosome 3"/>
</dbReference>
<dbReference type="InParanoid" id="F6XUC7"/>
<keyword evidence="5 9" id="KW-0297">G-protein coupled receptor</keyword>
<dbReference type="FunFam" id="1.20.1070.10:FF:000745">
    <property type="entry name" value="Olfactory receptor 1508"/>
    <property type="match status" value="1"/>
</dbReference>
<dbReference type="Ensembl" id="ENSECAT00000025928.2">
    <property type="protein sequence ID" value="ENSECAP00000021593.2"/>
    <property type="gene ID" value="ENSECAG00000024154.2"/>
</dbReference>
<reference evidence="12 13" key="1">
    <citation type="journal article" date="2009" name="Science">
        <title>Genome sequence, comparative analysis, and population genetics of the domestic horse.</title>
        <authorList>
            <consortium name="Broad Institute Genome Sequencing Platform"/>
            <consortium name="Broad Institute Whole Genome Assembly Team"/>
            <person name="Wade C.M."/>
            <person name="Giulotto E."/>
            <person name="Sigurdsson S."/>
            <person name="Zoli M."/>
            <person name="Gnerre S."/>
            <person name="Imsland F."/>
            <person name="Lear T.L."/>
            <person name="Adelson D.L."/>
            <person name="Bailey E."/>
            <person name="Bellone R.R."/>
            <person name="Bloecker H."/>
            <person name="Distl O."/>
            <person name="Edgar R.C."/>
            <person name="Garber M."/>
            <person name="Leeb T."/>
            <person name="Mauceli E."/>
            <person name="MacLeod J.N."/>
            <person name="Penedo M.C.T."/>
            <person name="Raison J.M."/>
            <person name="Sharpe T."/>
            <person name="Vogel J."/>
            <person name="Andersson L."/>
            <person name="Antczak D.F."/>
            <person name="Biagi T."/>
            <person name="Binns M.M."/>
            <person name="Chowdhary B.P."/>
            <person name="Coleman S.J."/>
            <person name="Della Valle G."/>
            <person name="Fryc S."/>
            <person name="Guerin G."/>
            <person name="Hasegawa T."/>
            <person name="Hill E.W."/>
            <person name="Jurka J."/>
            <person name="Kiialainen A."/>
            <person name="Lindgren G."/>
            <person name="Liu J."/>
            <person name="Magnani E."/>
            <person name="Mickelson J.R."/>
            <person name="Murray J."/>
            <person name="Nergadze S.G."/>
            <person name="Onofrio R."/>
            <person name="Pedroni S."/>
            <person name="Piras M.F."/>
            <person name="Raudsepp T."/>
            <person name="Rocchi M."/>
            <person name="Roeed K.H."/>
            <person name="Ryder O.A."/>
            <person name="Searle S."/>
            <person name="Skow L."/>
            <person name="Swinburne J.E."/>
            <person name="Syvaenen A.C."/>
            <person name="Tozaki T."/>
            <person name="Valberg S.J."/>
            <person name="Vaudin M."/>
            <person name="White J.R."/>
            <person name="Zody M.C."/>
            <person name="Lander E.S."/>
            <person name="Lindblad-Toh K."/>
        </authorList>
    </citation>
    <scope>NUCLEOTIDE SEQUENCE [LARGE SCALE GENOMIC DNA]</scope>
    <source>
        <strain evidence="12 13">Thoroughbred</strain>
    </source>
</reference>
<dbReference type="GO" id="GO:0004930">
    <property type="term" value="F:G protein-coupled receptor activity"/>
    <property type="evidence" value="ECO:0007669"/>
    <property type="project" value="UniProtKB-KW"/>
</dbReference>
<feature type="transmembrane region" description="Helical" evidence="10">
    <location>
        <begin position="60"/>
        <end position="81"/>
    </location>
</feature>
<feature type="transmembrane region" description="Helical" evidence="10">
    <location>
        <begin position="23"/>
        <end position="48"/>
    </location>
</feature>
<keyword evidence="10" id="KW-0552">Olfaction</keyword>
<dbReference type="HOGENOM" id="CLU_012526_5_5_1"/>
<dbReference type="Pfam" id="PF13853">
    <property type="entry name" value="7tm_4"/>
    <property type="match status" value="1"/>
</dbReference>
<comment type="subcellular location">
    <subcellularLocation>
        <location evidence="10">Cell membrane</location>
        <topology evidence="10">Multi-pass membrane protein</topology>
    </subcellularLocation>
    <subcellularLocation>
        <location evidence="2">Membrane</location>
        <topology evidence="2">Multi-pass membrane protein</topology>
    </subcellularLocation>
</comment>
<keyword evidence="4 10" id="KW-1133">Transmembrane helix</keyword>
<dbReference type="InterPro" id="IPR000725">
    <property type="entry name" value="Olfact_rcpt"/>
</dbReference>
<dbReference type="InterPro" id="IPR000276">
    <property type="entry name" value="GPCR_Rhodpsn"/>
</dbReference>
<dbReference type="AlphaFoldDB" id="F6XUC7"/>
<evidence type="ECO:0000256" key="2">
    <source>
        <dbReference type="ARBA" id="ARBA00004141"/>
    </source>
</evidence>
<feature type="transmembrane region" description="Helical" evidence="10">
    <location>
        <begin position="313"/>
        <end position="332"/>
    </location>
</feature>
<evidence type="ECO:0000256" key="10">
    <source>
        <dbReference type="RuleBase" id="RU363047"/>
    </source>
</evidence>
<name>F6XUC7_HORSE</name>